<name>A0A1Y4LAJ8_9FIRM</name>
<dbReference type="RefSeq" id="WP_087371060.1">
    <property type="nucleotide sequence ID" value="NZ_NFKK01000003.1"/>
</dbReference>
<reference evidence="2" key="1">
    <citation type="submission" date="2017-04" db="EMBL/GenBank/DDBJ databases">
        <title>Function of individual gut microbiota members based on whole genome sequencing of pure cultures obtained from chicken caecum.</title>
        <authorList>
            <person name="Medvecky M."/>
            <person name="Cejkova D."/>
            <person name="Polansky O."/>
            <person name="Karasova D."/>
            <person name="Kubasova T."/>
            <person name="Cizek A."/>
            <person name="Rychlik I."/>
        </authorList>
    </citation>
    <scope>NUCLEOTIDE SEQUENCE [LARGE SCALE GENOMIC DNA]</scope>
    <source>
        <strain evidence="2">An180</strain>
    </source>
</reference>
<dbReference type="InterPro" id="IPR037481">
    <property type="entry name" value="LacX"/>
</dbReference>
<dbReference type="GO" id="GO:0030246">
    <property type="term" value="F:carbohydrate binding"/>
    <property type="evidence" value="ECO:0007669"/>
    <property type="project" value="InterPro"/>
</dbReference>
<dbReference type="Proteomes" id="UP000195897">
    <property type="component" value="Unassembled WGS sequence"/>
</dbReference>
<dbReference type="InterPro" id="IPR014718">
    <property type="entry name" value="GH-type_carb-bd"/>
</dbReference>
<dbReference type="InterPro" id="IPR008183">
    <property type="entry name" value="Aldose_1/G6P_1-epimerase"/>
</dbReference>
<sequence>MQFLENEFLRVSINEFGAELTSIVRKSDQSEYVWNADPVFWGKHAPLLFPIIGRLKDQEYTLDGTTYEITRHGFARDKEFTVVQASDTCVELSLSADAYTKAMYPYDFTFTIRYSLDGKTLKKEHIVQNDSNHTMYYEVGGHDAYMLSFDDAALSDYYLEFEGIDALDVIDCDADVMLMQSHHAVPLKDGRLYLSRETFSKDNTLMLDRLPVHRCTLGCLSHSRKVIMEFPEIDYFAVWSPYKPDCDVPFICLEPWSTLPDCAYLGKELEKKVGIRTVAAGRSETLSFRVTIE</sequence>
<proteinExistence type="predicted"/>
<dbReference type="EMBL" id="NFKK01000003">
    <property type="protein sequence ID" value="OUP53747.1"/>
    <property type="molecule type" value="Genomic_DNA"/>
</dbReference>
<dbReference type="Pfam" id="PF01263">
    <property type="entry name" value="Aldose_epim"/>
    <property type="match status" value="1"/>
</dbReference>
<accession>A0A1Y4LAJ8</accession>
<dbReference type="GO" id="GO:0016853">
    <property type="term" value="F:isomerase activity"/>
    <property type="evidence" value="ECO:0007669"/>
    <property type="project" value="InterPro"/>
</dbReference>
<dbReference type="GO" id="GO:0005975">
    <property type="term" value="P:carbohydrate metabolic process"/>
    <property type="evidence" value="ECO:0007669"/>
    <property type="project" value="InterPro"/>
</dbReference>
<dbReference type="InterPro" id="IPR011013">
    <property type="entry name" value="Gal_mutarotase_sf_dom"/>
</dbReference>
<dbReference type="CDD" id="cd09024">
    <property type="entry name" value="Aldose_epim_lacX"/>
    <property type="match status" value="1"/>
</dbReference>
<dbReference type="SUPFAM" id="SSF74650">
    <property type="entry name" value="Galactose mutarotase-like"/>
    <property type="match status" value="1"/>
</dbReference>
<organism evidence="1 2">
    <name type="scientific">Butyricicoccus pullicaecorum</name>
    <dbReference type="NCBI Taxonomy" id="501571"/>
    <lineage>
        <taxon>Bacteria</taxon>
        <taxon>Bacillati</taxon>
        <taxon>Bacillota</taxon>
        <taxon>Clostridia</taxon>
        <taxon>Eubacteriales</taxon>
        <taxon>Butyricicoccaceae</taxon>
        <taxon>Butyricicoccus</taxon>
    </lineage>
</organism>
<dbReference type="Gene3D" id="2.70.98.10">
    <property type="match status" value="1"/>
</dbReference>
<evidence type="ECO:0000313" key="1">
    <source>
        <dbReference type="EMBL" id="OUP53747.1"/>
    </source>
</evidence>
<comment type="caution">
    <text evidence="1">The sequence shown here is derived from an EMBL/GenBank/DDBJ whole genome shotgun (WGS) entry which is preliminary data.</text>
</comment>
<evidence type="ECO:0008006" key="3">
    <source>
        <dbReference type="Google" id="ProtNLM"/>
    </source>
</evidence>
<protein>
    <recommendedName>
        <fullName evidence="3">Aldose epimerase</fullName>
    </recommendedName>
</protein>
<dbReference type="AlphaFoldDB" id="A0A1Y4LAJ8"/>
<evidence type="ECO:0000313" key="2">
    <source>
        <dbReference type="Proteomes" id="UP000195897"/>
    </source>
</evidence>
<gene>
    <name evidence="1" type="ORF">B5F17_03955</name>
</gene>